<proteinExistence type="predicted"/>
<dbReference type="Proteomes" id="UP000310065">
    <property type="component" value="Chromosome L1"/>
</dbReference>
<evidence type="ECO:0008006" key="3">
    <source>
        <dbReference type="Google" id="ProtNLM"/>
    </source>
</evidence>
<gene>
    <name evidence="1" type="ORF">FFU37_06565</name>
</gene>
<dbReference type="Gene3D" id="2.40.70.10">
    <property type="entry name" value="Acid Proteases"/>
    <property type="match status" value="1"/>
</dbReference>
<name>A0A4V1HDB0_9GAMM</name>
<reference evidence="1 2" key="1">
    <citation type="submission" date="2019-05" db="EMBL/GenBank/DDBJ databases">
        <title>Complete genome sequence of Pseudoalteromonas sp. 16-SW-7(T) isolated from the Okhotsk Sea, Russia.</title>
        <authorList>
            <person name="Nguyen T.H."/>
            <person name="Nedashkovskaya O.I."/>
            <person name="Kim S.-G."/>
        </authorList>
    </citation>
    <scope>NUCLEOTIDE SEQUENCE [LARGE SCALE GENOMIC DNA]</scope>
    <source>
        <strain evidence="1 2">16-SW-7</strain>
    </source>
</reference>
<dbReference type="Pfam" id="PF13650">
    <property type="entry name" value="Asp_protease_2"/>
    <property type="match status" value="1"/>
</dbReference>
<dbReference type="InterPro" id="IPR021109">
    <property type="entry name" value="Peptidase_aspartic_dom_sf"/>
</dbReference>
<sequence>MNLSEGKTVIEFEISETGHQIVEAKINGKLLRFILDTGAGTSVLDRGCLSELGIEEKLNVENAAGLGTSDHAMGDIEVHSIEFGNALFESPDFVSLNLDHVQVAGGEKGVHGLLGSPFFTQYQAVIDFSKNRLALFNKKIK</sequence>
<evidence type="ECO:0000313" key="2">
    <source>
        <dbReference type="Proteomes" id="UP000310065"/>
    </source>
</evidence>
<organism evidence="1 2">
    <name type="scientific">Pseudoalteromonas distincta</name>
    <dbReference type="NCBI Taxonomy" id="77608"/>
    <lineage>
        <taxon>Bacteria</taxon>
        <taxon>Pseudomonadati</taxon>
        <taxon>Pseudomonadota</taxon>
        <taxon>Gammaproteobacteria</taxon>
        <taxon>Alteromonadales</taxon>
        <taxon>Pseudoalteromonadaceae</taxon>
        <taxon>Pseudoalteromonas</taxon>
    </lineage>
</organism>
<evidence type="ECO:0000313" key="1">
    <source>
        <dbReference type="EMBL" id="QCU74145.1"/>
    </source>
</evidence>
<dbReference type="AlphaFoldDB" id="A0A4V1HDB0"/>
<dbReference type="InterPro" id="IPR034122">
    <property type="entry name" value="Retropepsin-like_bacterial"/>
</dbReference>
<dbReference type="GeneID" id="88775305"/>
<dbReference type="RefSeq" id="WP_138489036.1">
    <property type="nucleotide sequence ID" value="NZ_CP040558.1"/>
</dbReference>
<dbReference type="SUPFAM" id="SSF50630">
    <property type="entry name" value="Acid proteases"/>
    <property type="match status" value="1"/>
</dbReference>
<dbReference type="EMBL" id="CP040558">
    <property type="protein sequence ID" value="QCU74145.1"/>
    <property type="molecule type" value="Genomic_DNA"/>
</dbReference>
<dbReference type="CDD" id="cd05483">
    <property type="entry name" value="retropepsin_like_bacteria"/>
    <property type="match status" value="1"/>
</dbReference>
<accession>A0A4V1HDB0</accession>
<protein>
    <recommendedName>
        <fullName evidence="3">Peptidase A2 domain-containing protein</fullName>
    </recommendedName>
</protein>
<dbReference type="KEGG" id="pdv:FFU37_06565"/>